<dbReference type="PROSITE" id="PS01010">
    <property type="entry name" value="CRISP_2"/>
    <property type="match status" value="1"/>
</dbReference>
<sequence length="571" mass="61486">MWPTLLILLPLVVAYSNNDYCSICGDHTMCRFQGVGSACGSGVTSGVSTAEAQQIVQLHNKYRSIVATGNERRGAPGPQPSAADMQALIWDNDLAQVAQRWADQCIFQHDSCRNDPRFQVGQNIYWSSGGEDNQWNEAIQAWYDEVVSVNGQSAGNFQFDHSTGHYTQLVWAKSRFIGCGRTRYDGGFRNQADQPIAYVLSETKNKTVSVQRKSIMRRSNDNSVGFFGGLQPTAAGAQGAITGFGSQPPVNNSVQPPQQTPPTSNPEMIAAGSNQEPFNPGNSQNYPGYGSNPAFGAGSSPDFNLSPESNPEFESNLGYGVNSELGAYPGSGLNQSFGSNPGFESNSGANPPHPVSSYPQLGSNASFYPTNPLGNFLQNPFLGGNVNPALITSSIGNLVAPVVGQLLLTRDTPSHPVETKLKVYRLPTYAEMYLQNRVNYDKTSNQATFQQNNRPQYGLLEPRPIAPPPTVQNPMYHIPHNGPIRPIQNGIFGHSNVDKDNGFNDWFNQGYQQGFSSLNSPNGAASGGGSNQMLICNYGPAGNFLGSPMYIPGPPCSRCPSGTQCQNGLCT</sequence>
<evidence type="ECO:0000313" key="6">
    <source>
        <dbReference type="Proteomes" id="UP000694920"/>
    </source>
</evidence>
<proteinExistence type="predicted"/>
<evidence type="ECO:0000259" key="5">
    <source>
        <dbReference type="SMART" id="SM00198"/>
    </source>
</evidence>
<accession>A0AAJ7W091</accession>
<dbReference type="PRINTS" id="PR00837">
    <property type="entry name" value="V5TPXLIKE"/>
</dbReference>
<dbReference type="AlphaFoldDB" id="A0AAJ7W091"/>
<feature type="compositionally biased region" description="Polar residues" evidence="4">
    <location>
        <begin position="301"/>
        <end position="313"/>
    </location>
</feature>
<comment type="subcellular location">
    <subcellularLocation>
        <location evidence="1">Secreted</location>
    </subcellularLocation>
</comment>
<dbReference type="PANTHER" id="PTHR10334">
    <property type="entry name" value="CYSTEINE-RICH SECRETORY PROTEIN-RELATED"/>
    <property type="match status" value="1"/>
</dbReference>
<dbReference type="SUPFAM" id="SSF55797">
    <property type="entry name" value="PR-1-like"/>
    <property type="match status" value="2"/>
</dbReference>
<dbReference type="InterPro" id="IPR014044">
    <property type="entry name" value="CAP_dom"/>
</dbReference>
<organism evidence="6 7">
    <name type="scientific">Cephus cinctus</name>
    <name type="common">Wheat stem sawfly</name>
    <dbReference type="NCBI Taxonomy" id="211228"/>
    <lineage>
        <taxon>Eukaryota</taxon>
        <taxon>Metazoa</taxon>
        <taxon>Ecdysozoa</taxon>
        <taxon>Arthropoda</taxon>
        <taxon>Hexapoda</taxon>
        <taxon>Insecta</taxon>
        <taxon>Pterygota</taxon>
        <taxon>Neoptera</taxon>
        <taxon>Endopterygota</taxon>
        <taxon>Hymenoptera</taxon>
        <taxon>Cephoidea</taxon>
        <taxon>Cephidae</taxon>
        <taxon>Cephus</taxon>
    </lineage>
</organism>
<keyword evidence="2" id="KW-0964">Secreted</keyword>
<feature type="compositionally biased region" description="Polar residues" evidence="4">
    <location>
        <begin position="332"/>
        <end position="349"/>
    </location>
</feature>
<dbReference type="InterPro" id="IPR002413">
    <property type="entry name" value="V5_allergen-like"/>
</dbReference>
<keyword evidence="6" id="KW-1185">Reference proteome</keyword>
<feature type="compositionally biased region" description="Low complexity" evidence="4">
    <location>
        <begin position="246"/>
        <end position="257"/>
    </location>
</feature>
<dbReference type="GeneID" id="107266786"/>
<dbReference type="Gene3D" id="3.40.33.10">
    <property type="entry name" value="CAP"/>
    <property type="match status" value="2"/>
</dbReference>
<evidence type="ECO:0000256" key="2">
    <source>
        <dbReference type="ARBA" id="ARBA00022525"/>
    </source>
</evidence>
<reference evidence="7" key="1">
    <citation type="submission" date="2025-08" db="UniProtKB">
        <authorList>
            <consortium name="RefSeq"/>
        </authorList>
    </citation>
    <scope>IDENTIFICATION</scope>
</reference>
<feature type="domain" description="SCP" evidence="5">
    <location>
        <begin position="50"/>
        <end position="201"/>
    </location>
</feature>
<dbReference type="SMART" id="SM00198">
    <property type="entry name" value="SCP"/>
    <property type="match status" value="1"/>
</dbReference>
<feature type="region of interest" description="Disordered" evidence="4">
    <location>
        <begin position="238"/>
        <end position="318"/>
    </location>
</feature>
<dbReference type="InterPro" id="IPR018244">
    <property type="entry name" value="Allrgn_V5/Tpx1_CS"/>
</dbReference>
<dbReference type="RefSeq" id="XP_024939621.1">
    <property type="nucleotide sequence ID" value="XM_025083853.1"/>
</dbReference>
<dbReference type="Pfam" id="PF00188">
    <property type="entry name" value="CAP"/>
    <property type="match status" value="1"/>
</dbReference>
<evidence type="ECO:0000256" key="3">
    <source>
        <dbReference type="ARBA" id="ARBA00023157"/>
    </source>
</evidence>
<dbReference type="Proteomes" id="UP000694920">
    <property type="component" value="Unplaced"/>
</dbReference>
<evidence type="ECO:0000256" key="4">
    <source>
        <dbReference type="SAM" id="MobiDB-lite"/>
    </source>
</evidence>
<evidence type="ECO:0000256" key="1">
    <source>
        <dbReference type="ARBA" id="ARBA00004613"/>
    </source>
</evidence>
<evidence type="ECO:0000313" key="7">
    <source>
        <dbReference type="RefSeq" id="XP_024939621.1"/>
    </source>
</evidence>
<dbReference type="KEGG" id="ccin:107266786"/>
<keyword evidence="3" id="KW-1015">Disulfide bond</keyword>
<dbReference type="PROSITE" id="PS01009">
    <property type="entry name" value="CRISP_1"/>
    <property type="match status" value="1"/>
</dbReference>
<dbReference type="InterPro" id="IPR001283">
    <property type="entry name" value="CRISP-related"/>
</dbReference>
<feature type="compositionally biased region" description="Polar residues" evidence="4">
    <location>
        <begin position="272"/>
        <end position="286"/>
    </location>
</feature>
<name>A0AAJ7W091_CEPCN</name>
<protein>
    <submittedName>
        <fullName evidence="7">Nuclear pore complex protein NUP98B</fullName>
    </submittedName>
</protein>
<dbReference type="PRINTS" id="PR00838">
    <property type="entry name" value="V5ALLERGEN"/>
</dbReference>
<feature type="region of interest" description="Disordered" evidence="4">
    <location>
        <begin position="332"/>
        <end position="361"/>
    </location>
</feature>
<dbReference type="CDD" id="cd05380">
    <property type="entry name" value="CAP_euk"/>
    <property type="match status" value="1"/>
</dbReference>
<dbReference type="InterPro" id="IPR035940">
    <property type="entry name" value="CAP_sf"/>
</dbReference>
<gene>
    <name evidence="7" type="primary">LOC107266786</name>
</gene>
<dbReference type="GO" id="GO:0005576">
    <property type="term" value="C:extracellular region"/>
    <property type="evidence" value="ECO:0007669"/>
    <property type="project" value="UniProtKB-SubCell"/>
</dbReference>